<name>A0A1Q5UIG8_9EURO</name>
<keyword evidence="2" id="KW-0479">Metal-binding</keyword>
<evidence type="ECO:0000256" key="1">
    <source>
        <dbReference type="ARBA" id="ARBA00008779"/>
    </source>
</evidence>
<dbReference type="InterPro" id="IPR024607">
    <property type="entry name" value="Sulfatase_CS"/>
</dbReference>
<feature type="domain" description="Sulfatase N-terminal" evidence="5">
    <location>
        <begin position="7"/>
        <end position="441"/>
    </location>
</feature>
<dbReference type="PANTHER" id="PTHR42693">
    <property type="entry name" value="ARYLSULFATASE FAMILY MEMBER"/>
    <property type="match status" value="1"/>
</dbReference>
<evidence type="ECO:0000313" key="7">
    <source>
        <dbReference type="Proteomes" id="UP000186955"/>
    </source>
</evidence>
<dbReference type="InterPro" id="IPR017850">
    <property type="entry name" value="Alkaline_phosphatase_core_sf"/>
</dbReference>
<gene>
    <name evidence="6" type="ORF">PENSUB_2012</name>
</gene>
<dbReference type="Proteomes" id="UP000186955">
    <property type="component" value="Unassembled WGS sequence"/>
</dbReference>
<dbReference type="OrthoDB" id="103349at2759"/>
<keyword evidence="3" id="KW-0378">Hydrolase</keyword>
<dbReference type="EMBL" id="MNBE01000228">
    <property type="protein sequence ID" value="OKP12276.1"/>
    <property type="molecule type" value="Genomic_DNA"/>
</dbReference>
<dbReference type="InterPro" id="IPR000917">
    <property type="entry name" value="Sulfatase_N"/>
</dbReference>
<protein>
    <submittedName>
        <fullName evidence="6">Arylsulfatase</fullName>
    </submittedName>
</protein>
<dbReference type="PANTHER" id="PTHR42693:SF33">
    <property type="entry name" value="ARYLSULFATASE"/>
    <property type="match status" value="1"/>
</dbReference>
<dbReference type="PROSITE" id="PS00149">
    <property type="entry name" value="SULFATASE_2"/>
    <property type="match status" value="1"/>
</dbReference>
<proteinExistence type="inferred from homology"/>
<comment type="similarity">
    <text evidence="1">Belongs to the sulfatase family.</text>
</comment>
<dbReference type="AlphaFoldDB" id="A0A1Q5UIG8"/>
<keyword evidence="4" id="KW-0106">Calcium</keyword>
<evidence type="ECO:0000259" key="5">
    <source>
        <dbReference type="Pfam" id="PF00884"/>
    </source>
</evidence>
<dbReference type="STRING" id="1316194.A0A1Q5UIG8"/>
<sequence length="612" mass="67803">MEKDTRPNFLVIVADDLGFSDCGCFGSEISTPHIDALAAKGNALRYTNYHVAAACSPTRSMLMTGTDHHIAGLGQLQEITRASPAHAGKPGHEGYLNHRVVALPELLSDGGYFTCMSGKWHLGLKPEHHPIRRGFKKSFALLPGCANHYAYEPQYKDPGTEPDKFFETATRALHAEDDVLLSRLPDDFYSSDAYADKLMEYLDNRTGEEKQQPFFAYLPFSAPHWPLQAPKEVCDKYRGFYDSGPEVLRQKRLAKLKELGMVDPGVKAHPVVIADGKPESWDALPEHVRQASSRAMEVYAGMVDRMDWNIGRVIEYLKDRGEYDNTLVLFMSDNGAEGASYEAMPLVGGRIMDHVDKYYDNSLDNIGRGNSFVWYGCRWAQAATAPSRLYKMHSTEGGCRVPLVVKPPTSVVTGASGSGGLTTDAFCTVMDIVPTFLELAGLEHPAQYKGRQIAPLRGRSWVKFLSLAHHGGSTVAATQDSAHQIHGQDYVMGFEIAGSGALRRGDWKITFVPAPKGPQRWELFNIRDDPGEVCDLAEEKPELFKEMLALWDKYKSDVGVVGVAGEYPTPIQGQGSVFDEMDDPYAWIKYIGKPDITPERLKAVIPQVAEIH</sequence>
<dbReference type="GO" id="GO:0046872">
    <property type="term" value="F:metal ion binding"/>
    <property type="evidence" value="ECO:0007669"/>
    <property type="project" value="UniProtKB-KW"/>
</dbReference>
<evidence type="ECO:0000256" key="4">
    <source>
        <dbReference type="ARBA" id="ARBA00022837"/>
    </source>
</evidence>
<accession>A0A1Q5UIG8</accession>
<comment type="caution">
    <text evidence="6">The sequence shown here is derived from an EMBL/GenBank/DDBJ whole genome shotgun (WGS) entry which is preliminary data.</text>
</comment>
<evidence type="ECO:0000256" key="2">
    <source>
        <dbReference type="ARBA" id="ARBA00022723"/>
    </source>
</evidence>
<dbReference type="SUPFAM" id="SSF53649">
    <property type="entry name" value="Alkaline phosphatase-like"/>
    <property type="match status" value="1"/>
</dbReference>
<dbReference type="CDD" id="cd16025">
    <property type="entry name" value="PAS_like"/>
    <property type="match status" value="1"/>
</dbReference>
<organism evidence="6 7">
    <name type="scientific">Penicillium subrubescens</name>
    <dbReference type="NCBI Taxonomy" id="1316194"/>
    <lineage>
        <taxon>Eukaryota</taxon>
        <taxon>Fungi</taxon>
        <taxon>Dikarya</taxon>
        <taxon>Ascomycota</taxon>
        <taxon>Pezizomycotina</taxon>
        <taxon>Eurotiomycetes</taxon>
        <taxon>Eurotiomycetidae</taxon>
        <taxon>Eurotiales</taxon>
        <taxon>Aspergillaceae</taxon>
        <taxon>Penicillium</taxon>
    </lineage>
</organism>
<keyword evidence="7" id="KW-1185">Reference proteome</keyword>
<dbReference type="GO" id="GO:0004065">
    <property type="term" value="F:arylsulfatase activity"/>
    <property type="evidence" value="ECO:0007669"/>
    <property type="project" value="TreeGrafter"/>
</dbReference>
<evidence type="ECO:0000256" key="3">
    <source>
        <dbReference type="ARBA" id="ARBA00022801"/>
    </source>
</evidence>
<evidence type="ECO:0000313" key="6">
    <source>
        <dbReference type="EMBL" id="OKP12276.1"/>
    </source>
</evidence>
<reference evidence="6 7" key="1">
    <citation type="submission" date="2016-10" db="EMBL/GenBank/DDBJ databases">
        <title>Genome sequence of the ascomycete fungus Penicillium subrubescens.</title>
        <authorList>
            <person name="De Vries R.P."/>
            <person name="Peng M."/>
            <person name="Dilokpimol A."/>
            <person name="Hilden K."/>
            <person name="Makela M.R."/>
            <person name="Grigoriev I."/>
            <person name="Riley R."/>
            <person name="Granchi Z."/>
        </authorList>
    </citation>
    <scope>NUCLEOTIDE SEQUENCE [LARGE SCALE GENOMIC DNA]</scope>
    <source>
        <strain evidence="6 7">CBS 132785</strain>
    </source>
</reference>
<dbReference type="InterPro" id="IPR050738">
    <property type="entry name" value="Sulfatase"/>
</dbReference>
<dbReference type="Pfam" id="PF00884">
    <property type="entry name" value="Sulfatase"/>
    <property type="match status" value="1"/>
</dbReference>
<dbReference type="Gene3D" id="3.30.1120.10">
    <property type="match status" value="1"/>
</dbReference>
<dbReference type="Gene3D" id="3.40.720.10">
    <property type="entry name" value="Alkaline Phosphatase, subunit A"/>
    <property type="match status" value="1"/>
</dbReference>